<protein>
    <submittedName>
        <fullName evidence="3">Uncharacterized protein</fullName>
    </submittedName>
</protein>
<organism evidence="2 3">
    <name type="scientific">Plectus sambesii</name>
    <dbReference type="NCBI Taxonomy" id="2011161"/>
    <lineage>
        <taxon>Eukaryota</taxon>
        <taxon>Metazoa</taxon>
        <taxon>Ecdysozoa</taxon>
        <taxon>Nematoda</taxon>
        <taxon>Chromadorea</taxon>
        <taxon>Plectida</taxon>
        <taxon>Plectina</taxon>
        <taxon>Plectoidea</taxon>
        <taxon>Plectidae</taxon>
        <taxon>Plectus</taxon>
    </lineage>
</organism>
<evidence type="ECO:0000313" key="3">
    <source>
        <dbReference type="WBParaSite" id="PSAMB.scaffold224size64196.g3412.t1"/>
    </source>
</evidence>
<dbReference type="Proteomes" id="UP000887566">
    <property type="component" value="Unplaced"/>
</dbReference>
<feature type="region of interest" description="Disordered" evidence="1">
    <location>
        <begin position="91"/>
        <end position="116"/>
    </location>
</feature>
<keyword evidence="2" id="KW-1185">Reference proteome</keyword>
<evidence type="ECO:0000256" key="1">
    <source>
        <dbReference type="SAM" id="MobiDB-lite"/>
    </source>
</evidence>
<dbReference type="AlphaFoldDB" id="A0A914VQP6"/>
<name>A0A914VQP6_9BILA</name>
<evidence type="ECO:0000313" key="2">
    <source>
        <dbReference type="Proteomes" id="UP000887566"/>
    </source>
</evidence>
<proteinExistence type="predicted"/>
<sequence>MRVAPSAGGGWSGLRGVSRSPVLCSAHTTSVRLSGRSAALVAPMEINTRSGRGGDRVFTLFAVVRTLCYHRPEPRPCPAVKLEARRRDSVAPWSPPAAGAPRSSHHRSVRPRPLSSSSARRYLASVIDSASRCPSRPLRSRPAAAILLVAAAAAHSWSPPHPLFPLPAFFAFRASRSVPRGSTKDLRSV</sequence>
<reference evidence="3" key="1">
    <citation type="submission" date="2022-11" db="UniProtKB">
        <authorList>
            <consortium name="WormBaseParasite"/>
        </authorList>
    </citation>
    <scope>IDENTIFICATION</scope>
</reference>
<dbReference type="WBParaSite" id="PSAMB.scaffold224size64196.g3412.t1">
    <property type="protein sequence ID" value="PSAMB.scaffold224size64196.g3412.t1"/>
    <property type="gene ID" value="PSAMB.scaffold224size64196.g3412"/>
</dbReference>
<accession>A0A914VQP6</accession>